<feature type="transmembrane region" description="Helical" evidence="2">
    <location>
        <begin position="20"/>
        <end position="40"/>
    </location>
</feature>
<sequence length="175" mass="18969">MVDAASLENVSVEPVNQKGFTLIELMIVVAIIGVLAAIAYPSYQGYIERTNRADMMSEMHQIASRIESNKINYKRYDRVPLSSIFSSTVATDGSTNFPVSGAALYTVTVGTGSWGEADWTTSTGTLGGRDWTIIATPVTGQRMASDGRLTLDSEGEKCRIVDSIKKCGSSDEWNK</sequence>
<keyword evidence="2" id="KW-0472">Membrane</keyword>
<dbReference type="Gene3D" id="3.30.700.10">
    <property type="entry name" value="Glycoprotein, Type 4 Pilin"/>
    <property type="match status" value="1"/>
</dbReference>
<dbReference type="NCBIfam" id="TIGR02532">
    <property type="entry name" value="IV_pilin_GFxxxE"/>
    <property type="match status" value="1"/>
</dbReference>
<dbReference type="SUPFAM" id="SSF54523">
    <property type="entry name" value="Pili subunits"/>
    <property type="match status" value="1"/>
</dbReference>
<evidence type="ECO:0000313" key="3">
    <source>
        <dbReference type="EMBL" id="MDH4903922.1"/>
    </source>
</evidence>
<dbReference type="InterPro" id="IPR012902">
    <property type="entry name" value="N_methyl_site"/>
</dbReference>
<proteinExistence type="predicted"/>
<name>A0ABT6IQ16_9GAMM</name>
<dbReference type="Proteomes" id="UP001243298">
    <property type="component" value="Unassembled WGS sequence"/>
</dbReference>
<keyword evidence="4" id="KW-1185">Reference proteome</keyword>
<keyword evidence="2" id="KW-0812">Transmembrane</keyword>
<dbReference type="InterPro" id="IPR031982">
    <property type="entry name" value="PilE-like"/>
</dbReference>
<dbReference type="PANTHER" id="PTHR30093">
    <property type="entry name" value="GENERAL SECRETION PATHWAY PROTEIN G"/>
    <property type="match status" value="1"/>
</dbReference>
<evidence type="ECO:0000256" key="1">
    <source>
        <dbReference type="ARBA" id="ARBA00022481"/>
    </source>
</evidence>
<evidence type="ECO:0000256" key="2">
    <source>
        <dbReference type="SAM" id="Phobius"/>
    </source>
</evidence>
<keyword evidence="2" id="KW-1133">Transmembrane helix</keyword>
<keyword evidence="1" id="KW-0488">Methylation</keyword>
<dbReference type="RefSeq" id="WP_284718990.1">
    <property type="nucleotide sequence ID" value="NZ_PGFT01000001.1"/>
</dbReference>
<protein>
    <submittedName>
        <fullName evidence="3">Pilus assembly protein PilE</fullName>
    </submittedName>
</protein>
<dbReference type="EMBL" id="PGFT01000001">
    <property type="protein sequence ID" value="MDH4903922.1"/>
    <property type="molecule type" value="Genomic_DNA"/>
</dbReference>
<dbReference type="Pfam" id="PF07963">
    <property type="entry name" value="N_methyl"/>
    <property type="match status" value="1"/>
</dbReference>
<reference evidence="3 4" key="1">
    <citation type="submission" date="2017-11" db="EMBL/GenBank/DDBJ databases">
        <title>Whole genome sequencing of Psychrobacter pocilloporae S6-60T(=JCM 31058T=LMG 29157T).</title>
        <authorList>
            <person name="Das S.K."/>
        </authorList>
    </citation>
    <scope>NUCLEOTIDE SEQUENCE [LARGE SCALE GENOMIC DNA]</scope>
    <source>
        <strain evidence="3 4">S6-60</strain>
    </source>
</reference>
<gene>
    <name evidence="3" type="ORF">CUR83_02320</name>
</gene>
<dbReference type="PRINTS" id="PR00813">
    <property type="entry name" value="BCTERIALGSPG"/>
</dbReference>
<accession>A0ABT6IQ16</accession>
<dbReference type="InterPro" id="IPR045584">
    <property type="entry name" value="Pilin-like"/>
</dbReference>
<organism evidence="3 4">
    <name type="scientific">Psychrobacter pocilloporae</name>
    <dbReference type="NCBI Taxonomy" id="1775882"/>
    <lineage>
        <taxon>Bacteria</taxon>
        <taxon>Pseudomonadati</taxon>
        <taxon>Pseudomonadota</taxon>
        <taxon>Gammaproteobacteria</taxon>
        <taxon>Moraxellales</taxon>
        <taxon>Moraxellaceae</taxon>
        <taxon>Psychrobacter</taxon>
    </lineage>
</organism>
<evidence type="ECO:0000313" key="4">
    <source>
        <dbReference type="Proteomes" id="UP001243298"/>
    </source>
</evidence>
<dbReference type="PANTHER" id="PTHR30093:SF47">
    <property type="entry name" value="TYPE IV PILUS NON-CORE MINOR PILIN PILE"/>
    <property type="match status" value="1"/>
</dbReference>
<comment type="caution">
    <text evidence="3">The sequence shown here is derived from an EMBL/GenBank/DDBJ whole genome shotgun (WGS) entry which is preliminary data.</text>
</comment>
<dbReference type="InterPro" id="IPR000983">
    <property type="entry name" value="Bac_GSPG_pilin"/>
</dbReference>
<dbReference type="PROSITE" id="PS00409">
    <property type="entry name" value="PROKAR_NTER_METHYL"/>
    <property type="match status" value="1"/>
</dbReference>
<dbReference type="Pfam" id="PF16732">
    <property type="entry name" value="ComP_DUS"/>
    <property type="match status" value="1"/>
</dbReference>